<dbReference type="InterPro" id="IPR039661">
    <property type="entry name" value="ELP3"/>
</dbReference>
<evidence type="ECO:0000256" key="6">
    <source>
        <dbReference type="ARBA" id="ARBA00023014"/>
    </source>
</evidence>
<keyword evidence="6" id="KW-0411">Iron-sulfur</keyword>
<gene>
    <name evidence="8" type="ORF">DesU5LDRAFT_1426</name>
</gene>
<dbReference type="InterPro" id="IPR006638">
    <property type="entry name" value="Elp3/MiaA/NifB-like_rSAM"/>
</dbReference>
<feature type="domain" description="Elp3/MiaA/NifB-like radical SAM core" evidence="7">
    <location>
        <begin position="51"/>
        <end position="282"/>
    </location>
</feature>
<dbReference type="InterPro" id="IPR007197">
    <property type="entry name" value="rSAM"/>
</dbReference>
<dbReference type="SUPFAM" id="SSF102114">
    <property type="entry name" value="Radical SAM enzymes"/>
    <property type="match status" value="1"/>
</dbReference>
<dbReference type="GO" id="GO:0051539">
    <property type="term" value="F:4 iron, 4 sulfur cluster binding"/>
    <property type="evidence" value="ECO:0007669"/>
    <property type="project" value="UniProtKB-KW"/>
</dbReference>
<dbReference type="SMART" id="SM00729">
    <property type="entry name" value="Elp3"/>
    <property type="match status" value="1"/>
</dbReference>
<keyword evidence="5" id="KW-0408">Iron</keyword>
<dbReference type="InterPro" id="IPR058240">
    <property type="entry name" value="rSAM_sf"/>
</dbReference>
<dbReference type="GO" id="GO:0046872">
    <property type="term" value="F:metal ion binding"/>
    <property type="evidence" value="ECO:0007669"/>
    <property type="project" value="UniProtKB-KW"/>
</dbReference>
<evidence type="ECO:0000256" key="3">
    <source>
        <dbReference type="ARBA" id="ARBA00022691"/>
    </source>
</evidence>
<dbReference type="PANTHER" id="PTHR11135:SF0">
    <property type="entry name" value="ELONGATOR COMPLEX PROTEIN 3"/>
    <property type="match status" value="1"/>
</dbReference>
<evidence type="ECO:0000313" key="8">
    <source>
        <dbReference type="EMBL" id="EIG53115.1"/>
    </source>
</evidence>
<proteinExistence type="predicted"/>
<sequence length="381" mass="43637">MQATTHNDRVLTHMIQKIKKMSTHSQPDFQVTSIANSSVSTGYLNGEQVKRIIFYLRGVGCSWCKMDYGGCAMCGHFHGTTKGGLMPESAHLDQFKKEYKKYDFREYPIVCIYNAGSLLSREEIRDYDFSEILKIIDSDKNIKHVIVESRPEFITEDTMEVMKKCLKSTSVEIGIGLESSSEIVRDLCINKGFSFRDYQRAAEIVKKYKFKLLTYITVKPLFLTINESVSDVIQSLEAISHLTDVVSLEPTSIQKGTLVDYFYSAGVYRIPSGWMLRDIISRSRDLIETFGFELRIGGFEFYPTPQLYVSNCYRCNGDLYNAINIFNVTKSIDEMLSLQCECENTYETEKNNEQLSGRAISLDSRIAEIIADTLLEKYLRH</sequence>
<dbReference type="STRING" id="596152.DesU5LDRAFT_1426"/>
<dbReference type="PIRSF" id="PIRSF004954">
    <property type="entry name" value="Radical_SAM"/>
    <property type="match status" value="1"/>
</dbReference>
<name>I2Q009_9BACT</name>
<evidence type="ECO:0000256" key="1">
    <source>
        <dbReference type="ARBA" id="ARBA00001966"/>
    </source>
</evidence>
<dbReference type="AlphaFoldDB" id="I2Q009"/>
<dbReference type="PANTHER" id="PTHR11135">
    <property type="entry name" value="HISTONE ACETYLTRANSFERASE-RELATED"/>
    <property type="match status" value="1"/>
</dbReference>
<keyword evidence="3" id="KW-0949">S-adenosyl-L-methionine</keyword>
<dbReference type="NCBIfam" id="TIGR01210">
    <property type="entry name" value="archaeosine biosynthesis radical SAM protein RaSEA"/>
    <property type="match status" value="1"/>
</dbReference>
<evidence type="ECO:0000259" key="7">
    <source>
        <dbReference type="SMART" id="SM00729"/>
    </source>
</evidence>
<dbReference type="EMBL" id="JH600068">
    <property type="protein sequence ID" value="EIG53115.1"/>
    <property type="molecule type" value="Genomic_DNA"/>
</dbReference>
<comment type="cofactor">
    <cofactor evidence="1">
        <name>[4Fe-4S] cluster</name>
        <dbReference type="ChEBI" id="CHEBI:49883"/>
    </cofactor>
</comment>
<dbReference type="GO" id="GO:0002926">
    <property type="term" value="P:tRNA wobble base 5-methoxycarbonylmethyl-2-thiouridinylation"/>
    <property type="evidence" value="ECO:0007669"/>
    <property type="project" value="TreeGrafter"/>
</dbReference>
<dbReference type="OrthoDB" id="4501995at2"/>
<evidence type="ECO:0000256" key="2">
    <source>
        <dbReference type="ARBA" id="ARBA00022485"/>
    </source>
</evidence>
<protein>
    <submittedName>
        <fullName evidence="8">TIGR01210 family protein</fullName>
    </submittedName>
</protein>
<evidence type="ECO:0000256" key="5">
    <source>
        <dbReference type="ARBA" id="ARBA00023004"/>
    </source>
</evidence>
<keyword evidence="4" id="KW-0479">Metal-binding</keyword>
<dbReference type="InterPro" id="IPR005909">
    <property type="entry name" value="RaSEA"/>
</dbReference>
<organism evidence="8">
    <name type="scientific">Desulfovibrio sp. U5L</name>
    <dbReference type="NCBI Taxonomy" id="596152"/>
    <lineage>
        <taxon>Bacteria</taxon>
        <taxon>Pseudomonadati</taxon>
        <taxon>Thermodesulfobacteriota</taxon>
        <taxon>Desulfovibrionia</taxon>
        <taxon>Desulfovibrionales</taxon>
        <taxon>Desulfovibrionaceae</taxon>
        <taxon>Desulfovibrio</taxon>
    </lineage>
</organism>
<dbReference type="Pfam" id="PF04055">
    <property type="entry name" value="Radical_SAM"/>
    <property type="match status" value="1"/>
</dbReference>
<dbReference type="GO" id="GO:0005737">
    <property type="term" value="C:cytoplasm"/>
    <property type="evidence" value="ECO:0007669"/>
    <property type="project" value="TreeGrafter"/>
</dbReference>
<dbReference type="CDD" id="cd01335">
    <property type="entry name" value="Radical_SAM"/>
    <property type="match status" value="1"/>
</dbReference>
<reference evidence="8" key="1">
    <citation type="submission" date="2011-11" db="EMBL/GenBank/DDBJ databases">
        <title>Improved High-Quality Draft sequence of Desulfovibrio sp. U5L.</title>
        <authorList>
            <consortium name="US DOE Joint Genome Institute"/>
            <person name="Lucas S."/>
            <person name="Han J."/>
            <person name="Lapidus A."/>
            <person name="Cheng J.-F."/>
            <person name="Goodwin L."/>
            <person name="Pitluck S."/>
            <person name="Peters L."/>
            <person name="Ovchinnikova G."/>
            <person name="Held B."/>
            <person name="Detter J.C."/>
            <person name="Han C."/>
            <person name="Tapia R."/>
            <person name="Land M."/>
            <person name="Hauser L."/>
            <person name="Kyrpides N."/>
            <person name="Ivanova N."/>
            <person name="Pagani I."/>
            <person name="Gabster J."/>
            <person name="Walker C."/>
            <person name="Stolyar S."/>
            <person name="Stahl D."/>
            <person name="Arkin A."/>
            <person name="Dehal P."/>
            <person name="Hazen T."/>
            <person name="Woyke T."/>
        </authorList>
    </citation>
    <scope>NUCLEOTIDE SEQUENCE [LARGE SCALE GENOMIC DNA]</scope>
    <source>
        <strain evidence="8">U5L</strain>
    </source>
</reference>
<keyword evidence="2" id="KW-0004">4Fe-4S</keyword>
<evidence type="ECO:0000256" key="4">
    <source>
        <dbReference type="ARBA" id="ARBA00022723"/>
    </source>
</evidence>
<dbReference type="eggNOG" id="COG1244">
    <property type="taxonomic scope" value="Bacteria"/>
</dbReference>
<accession>I2Q009</accession>
<dbReference type="GO" id="GO:0003824">
    <property type="term" value="F:catalytic activity"/>
    <property type="evidence" value="ECO:0007669"/>
    <property type="project" value="InterPro"/>
</dbReference>
<dbReference type="HOGENOM" id="CLU_060488_0_0_7"/>